<dbReference type="EMBL" id="AEDR01000001">
    <property type="protein sequence ID" value="EFL57001.1"/>
    <property type="molecule type" value="Genomic_DNA"/>
</dbReference>
<dbReference type="eggNOG" id="COG4552">
    <property type="taxonomic scope" value="Bacteria"/>
</dbReference>
<name>E1L3T6_9FIRM</name>
<proteinExistence type="predicted"/>
<accession>E1L3T6</accession>
<dbReference type="SUPFAM" id="SSF55718">
    <property type="entry name" value="SCP-like"/>
    <property type="match status" value="1"/>
</dbReference>
<evidence type="ECO:0000313" key="2">
    <source>
        <dbReference type="Proteomes" id="UP000004211"/>
    </source>
</evidence>
<reference evidence="1 2" key="1">
    <citation type="submission" date="2010-08" db="EMBL/GenBank/DDBJ databases">
        <authorList>
            <person name="Durkin A.S."/>
            <person name="Madupu R."/>
            <person name="Torralba M."/>
            <person name="Gillis M."/>
            <person name="Methe B."/>
            <person name="Sutton G."/>
            <person name="Nelson K.E."/>
        </authorList>
    </citation>
    <scope>NUCLEOTIDE SEQUENCE [LARGE SCALE GENOMIC DNA]</scope>
    <source>
        <strain evidence="1 2">ACS-049-V-Sch6</strain>
    </source>
</reference>
<sequence>MGAVSAKDLVFEGKLQGESHWIDYLDMVYPKQNTYINEWW</sequence>
<protein>
    <submittedName>
        <fullName evidence="1">Uncharacterized protein</fullName>
    </submittedName>
</protein>
<dbReference type="InterPro" id="IPR036527">
    <property type="entry name" value="SCP2_sterol-bd_dom_sf"/>
</dbReference>
<dbReference type="RefSeq" id="WP_005375257.1">
    <property type="nucleotide sequence ID" value="NZ_AEDR01000001.1"/>
</dbReference>
<comment type="caution">
    <text evidence="1">The sequence shown here is derived from an EMBL/GenBank/DDBJ whole genome shotgun (WGS) entry which is preliminary data.</text>
</comment>
<dbReference type="AlphaFoldDB" id="E1L3T6"/>
<gene>
    <name evidence="1" type="ORF">HMPREF9321_0960</name>
</gene>
<evidence type="ECO:0000313" key="1">
    <source>
        <dbReference type="EMBL" id="EFL57001.1"/>
    </source>
</evidence>
<dbReference type="Proteomes" id="UP000004211">
    <property type="component" value="Unassembled WGS sequence"/>
</dbReference>
<organism evidence="1 2">
    <name type="scientific">Veillonella atypica ACS-049-V-Sch6</name>
    <dbReference type="NCBI Taxonomy" id="866776"/>
    <lineage>
        <taxon>Bacteria</taxon>
        <taxon>Bacillati</taxon>
        <taxon>Bacillota</taxon>
        <taxon>Negativicutes</taxon>
        <taxon>Veillonellales</taxon>
        <taxon>Veillonellaceae</taxon>
        <taxon>Veillonella</taxon>
    </lineage>
</organism>